<dbReference type="GO" id="GO:0043531">
    <property type="term" value="F:ADP binding"/>
    <property type="evidence" value="ECO:0007669"/>
    <property type="project" value="InterPro"/>
</dbReference>
<evidence type="ECO:0000313" key="10">
    <source>
        <dbReference type="EMBL" id="GJN12667.1"/>
    </source>
</evidence>
<proteinExistence type="inferred from homology"/>
<keyword evidence="4" id="KW-0547">Nucleotide-binding</keyword>
<dbReference type="Gene3D" id="3.80.10.10">
    <property type="entry name" value="Ribonuclease Inhibitor"/>
    <property type="match status" value="1"/>
</dbReference>
<dbReference type="InterPro" id="IPR032675">
    <property type="entry name" value="LRR_dom_sf"/>
</dbReference>
<keyword evidence="11" id="KW-1185">Reference proteome</keyword>
<reference evidence="10" key="2">
    <citation type="submission" date="2021-12" db="EMBL/GenBank/DDBJ databases">
        <title>Resequencing data analysis of finger millet.</title>
        <authorList>
            <person name="Hatakeyama M."/>
            <person name="Aluri S."/>
            <person name="Balachadran M.T."/>
            <person name="Sivarajan S.R."/>
            <person name="Poveda L."/>
            <person name="Shimizu-Inatsugi R."/>
            <person name="Schlapbach R."/>
            <person name="Sreeman S.M."/>
            <person name="Shimizu K.K."/>
        </authorList>
    </citation>
    <scope>NUCLEOTIDE SEQUENCE</scope>
</reference>
<sequence>MAGVMVSASKGVMDSVLSKLNDLVCDTCTNLISVSKDILFLRDELTYMNTLLKKLEDNEQLDPQAKNWRNQVLELTYDIEDSIDDFKSNATSVNAKPSLVSKVSNFVINLRARLDTAMQIKDLKTRLHDISDRRNRYKIDYCTSGTTIEILDARLPALYNEADSLVGIANPKEELLNRLLDEDQKLKVVPIVGTGGLGKTTLANVVYGEVKEHFSCKAFVPVSRTPDMLRILTSMLSQLHQLDEMPRAYDVQYLVNGLRTFLHNKRVHDMILDLILRRCGEDSFITVVCEPKEVAEAQYKVRRLSIDIRGAEDATMTIATIDLLSQVRSLSIFGGSNWVPPLLEFKFLRVLHHKFRWSQRRMDLTCISNLSQLRYLKVDGSDIVLPGQIQGLKFLETLELPKAHSSNIPSDIVELPRLSHLIVSCERGLPDGIGKAKTLCTLCFFSLLDSSLDSVVSLGKLTALSELRLECTAIRFNGYGPLLAALSASLEKLGNLKRLFVGHSYRFAISSRSYDASCVDDALMSWHSPPFRNLEQLGLEDWIFSSFPRWIGRLHSLWYLHLGVKQIHQEDLGVMGKLPSLLELHLGTLCGLTERIVIGGSTGQFKFLRWFEFNCVGASSYLTFEAGAMPNLRRLWLAFDTREWEDEQAIPGPGGLHHLSSLEEIQVKGALCDGNTRSEPTPDDVIIWPARIKRLFQAAAHALPTRPTVTYGGWLVR</sequence>
<evidence type="ECO:0000259" key="7">
    <source>
        <dbReference type="Pfam" id="PF00931"/>
    </source>
</evidence>
<dbReference type="AlphaFoldDB" id="A0AAV5DQQ7"/>
<keyword evidence="2" id="KW-0433">Leucine-rich repeat</keyword>
<evidence type="ECO:0000256" key="3">
    <source>
        <dbReference type="ARBA" id="ARBA00022737"/>
    </source>
</evidence>
<comment type="similarity">
    <text evidence="1">Belongs to the disease resistance NB-LRR family.</text>
</comment>
<evidence type="ECO:0000313" key="11">
    <source>
        <dbReference type="Proteomes" id="UP001054889"/>
    </source>
</evidence>
<protein>
    <submittedName>
        <fullName evidence="10">Uncharacterized protein</fullName>
    </submittedName>
</protein>
<keyword evidence="3" id="KW-0677">Repeat</keyword>
<dbReference type="InterPro" id="IPR002182">
    <property type="entry name" value="NB-ARC"/>
</dbReference>
<feature type="domain" description="Disease resistance R13L4/SHOC-2-like LRR" evidence="9">
    <location>
        <begin position="326"/>
        <end position="678"/>
    </location>
</feature>
<dbReference type="Pfam" id="PF00931">
    <property type="entry name" value="NB-ARC"/>
    <property type="match status" value="1"/>
</dbReference>
<reference evidence="10" key="1">
    <citation type="journal article" date="2018" name="DNA Res.">
        <title>Multiple hybrid de novo genome assembly of finger millet, an orphan allotetraploid crop.</title>
        <authorList>
            <person name="Hatakeyama M."/>
            <person name="Aluri S."/>
            <person name="Balachadran M.T."/>
            <person name="Sivarajan S.R."/>
            <person name="Patrignani A."/>
            <person name="Gruter S."/>
            <person name="Poveda L."/>
            <person name="Shimizu-Inatsugi R."/>
            <person name="Baeten J."/>
            <person name="Francoijs K.J."/>
            <person name="Nataraja K.N."/>
            <person name="Reddy Y.A.N."/>
            <person name="Phadnis S."/>
            <person name="Ravikumar R.L."/>
            <person name="Schlapbach R."/>
            <person name="Sreeman S.M."/>
            <person name="Shimizu K.K."/>
        </authorList>
    </citation>
    <scope>NUCLEOTIDE SEQUENCE</scope>
</reference>
<evidence type="ECO:0000259" key="8">
    <source>
        <dbReference type="Pfam" id="PF18052"/>
    </source>
</evidence>
<dbReference type="PANTHER" id="PTHR19338">
    <property type="entry name" value="TRANSLOCASE OF INNER MITOCHONDRIAL MEMBRANE 13 HOMOLOG"/>
    <property type="match status" value="1"/>
</dbReference>
<dbReference type="EMBL" id="BQKI01000023">
    <property type="protein sequence ID" value="GJN12667.1"/>
    <property type="molecule type" value="Genomic_DNA"/>
</dbReference>
<dbReference type="InterPro" id="IPR041118">
    <property type="entry name" value="Rx_N"/>
</dbReference>
<dbReference type="GO" id="GO:0051707">
    <property type="term" value="P:response to other organism"/>
    <property type="evidence" value="ECO:0007669"/>
    <property type="project" value="UniProtKB-ARBA"/>
</dbReference>
<evidence type="ECO:0000256" key="5">
    <source>
        <dbReference type="ARBA" id="ARBA00022821"/>
    </source>
</evidence>
<dbReference type="SUPFAM" id="SSF52540">
    <property type="entry name" value="P-loop containing nucleoside triphosphate hydrolases"/>
    <property type="match status" value="1"/>
</dbReference>
<dbReference type="PANTHER" id="PTHR19338:SF65">
    <property type="entry name" value="OS06G0163900 PROTEIN"/>
    <property type="match status" value="1"/>
</dbReference>
<dbReference type="Gene3D" id="3.40.50.300">
    <property type="entry name" value="P-loop containing nucleotide triphosphate hydrolases"/>
    <property type="match status" value="1"/>
</dbReference>
<keyword evidence="6" id="KW-0175">Coiled coil</keyword>
<gene>
    <name evidence="10" type="primary">ga30963</name>
    <name evidence="10" type="ORF">PR202_ga30963</name>
</gene>
<dbReference type="Gene3D" id="1.20.5.4130">
    <property type="match status" value="1"/>
</dbReference>
<dbReference type="InterPro" id="IPR055414">
    <property type="entry name" value="LRR_R13L4/SHOC2-like"/>
</dbReference>
<organism evidence="10 11">
    <name type="scientific">Eleusine coracana subsp. coracana</name>
    <dbReference type="NCBI Taxonomy" id="191504"/>
    <lineage>
        <taxon>Eukaryota</taxon>
        <taxon>Viridiplantae</taxon>
        <taxon>Streptophyta</taxon>
        <taxon>Embryophyta</taxon>
        <taxon>Tracheophyta</taxon>
        <taxon>Spermatophyta</taxon>
        <taxon>Magnoliopsida</taxon>
        <taxon>Liliopsida</taxon>
        <taxon>Poales</taxon>
        <taxon>Poaceae</taxon>
        <taxon>PACMAD clade</taxon>
        <taxon>Chloridoideae</taxon>
        <taxon>Cynodonteae</taxon>
        <taxon>Eleusininae</taxon>
        <taxon>Eleusine</taxon>
    </lineage>
</organism>
<evidence type="ECO:0000256" key="6">
    <source>
        <dbReference type="ARBA" id="ARBA00023054"/>
    </source>
</evidence>
<dbReference type="CDD" id="cd14798">
    <property type="entry name" value="RX-CC_like"/>
    <property type="match status" value="1"/>
</dbReference>
<accession>A0AAV5DQQ7</accession>
<dbReference type="Pfam" id="PF18052">
    <property type="entry name" value="Rx_N"/>
    <property type="match status" value="1"/>
</dbReference>
<keyword evidence="5" id="KW-0611">Plant defense</keyword>
<comment type="caution">
    <text evidence="10">The sequence shown here is derived from an EMBL/GenBank/DDBJ whole genome shotgun (WGS) entry which is preliminary data.</text>
</comment>
<evidence type="ECO:0000256" key="2">
    <source>
        <dbReference type="ARBA" id="ARBA00022614"/>
    </source>
</evidence>
<name>A0AAV5DQQ7_ELECO</name>
<evidence type="ECO:0000259" key="9">
    <source>
        <dbReference type="Pfam" id="PF23598"/>
    </source>
</evidence>
<dbReference type="GO" id="GO:0006952">
    <property type="term" value="P:defense response"/>
    <property type="evidence" value="ECO:0007669"/>
    <property type="project" value="UniProtKB-KW"/>
</dbReference>
<evidence type="ECO:0000256" key="4">
    <source>
        <dbReference type="ARBA" id="ARBA00022741"/>
    </source>
</evidence>
<evidence type="ECO:0000256" key="1">
    <source>
        <dbReference type="ARBA" id="ARBA00008894"/>
    </source>
</evidence>
<dbReference type="Proteomes" id="UP001054889">
    <property type="component" value="Unassembled WGS sequence"/>
</dbReference>
<dbReference type="InterPro" id="IPR038005">
    <property type="entry name" value="RX-like_CC"/>
</dbReference>
<dbReference type="Pfam" id="PF23598">
    <property type="entry name" value="LRR_14"/>
    <property type="match status" value="1"/>
</dbReference>
<feature type="domain" description="NB-ARC" evidence="7">
    <location>
        <begin position="171"/>
        <end position="267"/>
    </location>
</feature>
<dbReference type="InterPro" id="IPR027417">
    <property type="entry name" value="P-loop_NTPase"/>
</dbReference>
<feature type="domain" description="Disease resistance N-terminal" evidence="8">
    <location>
        <begin position="12"/>
        <end position="98"/>
    </location>
</feature>
<dbReference type="SUPFAM" id="SSF52058">
    <property type="entry name" value="L domain-like"/>
    <property type="match status" value="1"/>
</dbReference>